<dbReference type="RefSeq" id="WP_213109860.1">
    <property type="nucleotide sequence ID" value="NZ_JAGYPJ010000001.1"/>
</dbReference>
<organism evidence="1 2">
    <name type="scientific">Lederbergia citrisecunda</name>
    <dbReference type="NCBI Taxonomy" id="2833583"/>
    <lineage>
        <taxon>Bacteria</taxon>
        <taxon>Bacillati</taxon>
        <taxon>Bacillota</taxon>
        <taxon>Bacilli</taxon>
        <taxon>Bacillales</taxon>
        <taxon>Bacillaceae</taxon>
        <taxon>Lederbergia</taxon>
    </lineage>
</organism>
<dbReference type="EMBL" id="JAGYPJ010000001">
    <property type="protein sequence ID" value="MBS4199159.1"/>
    <property type="molecule type" value="Genomic_DNA"/>
</dbReference>
<keyword evidence="1" id="KW-0547">Nucleotide-binding</keyword>
<protein>
    <submittedName>
        <fullName evidence="1">ATP-binding protein</fullName>
    </submittedName>
</protein>
<sequence>MLILSIINGFSLKIFKYFFLLAGISSIVNAIESYKQKEQKFKIDVVVSIISIPKNGFVEIQGSIEGKNVLIKIIDNGIGVSEERV</sequence>
<dbReference type="AlphaFoldDB" id="A0A942YKE2"/>
<dbReference type="SUPFAM" id="SSF55874">
    <property type="entry name" value="ATPase domain of HSP90 chaperone/DNA topoisomerase II/histidine kinase"/>
    <property type="match status" value="1"/>
</dbReference>
<evidence type="ECO:0000313" key="1">
    <source>
        <dbReference type="EMBL" id="MBS4199159.1"/>
    </source>
</evidence>
<reference evidence="1 2" key="1">
    <citation type="submission" date="2021-05" db="EMBL/GenBank/DDBJ databases">
        <title>Novel Bacillus species.</title>
        <authorList>
            <person name="Liu G."/>
        </authorList>
    </citation>
    <scope>NUCLEOTIDE SEQUENCE [LARGE SCALE GENOMIC DNA]</scope>
    <source>
        <strain evidence="1 2">FJAT-49732</strain>
    </source>
</reference>
<keyword evidence="2" id="KW-1185">Reference proteome</keyword>
<keyword evidence="1" id="KW-0067">ATP-binding</keyword>
<comment type="caution">
    <text evidence="1">The sequence shown here is derived from an EMBL/GenBank/DDBJ whole genome shotgun (WGS) entry which is preliminary data.</text>
</comment>
<dbReference type="Proteomes" id="UP000682713">
    <property type="component" value="Unassembled WGS sequence"/>
</dbReference>
<proteinExistence type="predicted"/>
<gene>
    <name evidence="1" type="ORF">KHA93_05760</name>
</gene>
<dbReference type="InterPro" id="IPR036890">
    <property type="entry name" value="HATPase_C_sf"/>
</dbReference>
<evidence type="ECO:0000313" key="2">
    <source>
        <dbReference type="Proteomes" id="UP000682713"/>
    </source>
</evidence>
<name>A0A942YKE2_9BACI</name>
<dbReference type="GO" id="GO:0005524">
    <property type="term" value="F:ATP binding"/>
    <property type="evidence" value="ECO:0007669"/>
    <property type="project" value="UniProtKB-KW"/>
</dbReference>
<accession>A0A942YKE2</accession>